<name>A0ABW0TQ62_9BACL</name>
<evidence type="ECO:0000256" key="1">
    <source>
        <dbReference type="SAM" id="Coils"/>
    </source>
</evidence>
<comment type="caution">
    <text evidence="2">The sequence shown here is derived from an EMBL/GenBank/DDBJ whole genome shotgun (WGS) entry which is preliminary data.</text>
</comment>
<evidence type="ECO:0000313" key="2">
    <source>
        <dbReference type="EMBL" id="MFC5590518.1"/>
    </source>
</evidence>
<accession>A0ABW0TQ62</accession>
<keyword evidence="1" id="KW-0175">Coiled coil</keyword>
<dbReference type="RefSeq" id="WP_239390478.1">
    <property type="nucleotide sequence ID" value="NZ_JBHSNO010000008.1"/>
</dbReference>
<keyword evidence="3" id="KW-1185">Reference proteome</keyword>
<dbReference type="EMBL" id="JBHSNO010000008">
    <property type="protein sequence ID" value="MFC5590518.1"/>
    <property type="molecule type" value="Genomic_DNA"/>
</dbReference>
<feature type="coiled-coil region" evidence="1">
    <location>
        <begin position="27"/>
        <end position="61"/>
    </location>
</feature>
<evidence type="ECO:0008006" key="4">
    <source>
        <dbReference type="Google" id="ProtNLM"/>
    </source>
</evidence>
<reference evidence="3" key="1">
    <citation type="journal article" date="2019" name="Int. J. Syst. Evol. Microbiol.">
        <title>The Global Catalogue of Microorganisms (GCM) 10K type strain sequencing project: providing services to taxonomists for standard genome sequencing and annotation.</title>
        <authorList>
            <consortium name="The Broad Institute Genomics Platform"/>
            <consortium name="The Broad Institute Genome Sequencing Center for Infectious Disease"/>
            <person name="Wu L."/>
            <person name="Ma J."/>
        </authorList>
    </citation>
    <scope>NUCLEOTIDE SEQUENCE [LARGE SCALE GENOMIC DNA]</scope>
    <source>
        <strain evidence="3">CGMCC 4.1434</strain>
    </source>
</reference>
<dbReference type="Proteomes" id="UP001596109">
    <property type="component" value="Unassembled WGS sequence"/>
</dbReference>
<organism evidence="2 3">
    <name type="scientific">Sporosarcina soli</name>
    <dbReference type="NCBI Taxonomy" id="334736"/>
    <lineage>
        <taxon>Bacteria</taxon>
        <taxon>Bacillati</taxon>
        <taxon>Bacillota</taxon>
        <taxon>Bacilli</taxon>
        <taxon>Bacillales</taxon>
        <taxon>Caryophanaceae</taxon>
        <taxon>Sporosarcina</taxon>
    </lineage>
</organism>
<sequence length="79" mass="9139">MLTAVLIVAIVMTVPITAIITDHNRRIAKIKAETVRDEIELEKLKQQNFIVETEKMKLELEKMKLDYTSGQNELLKIDK</sequence>
<proteinExistence type="predicted"/>
<evidence type="ECO:0000313" key="3">
    <source>
        <dbReference type="Proteomes" id="UP001596109"/>
    </source>
</evidence>
<protein>
    <recommendedName>
        <fullName evidence="4">Cell division protein FtsL</fullName>
    </recommendedName>
</protein>
<gene>
    <name evidence="2" type="ORF">ACFPRA_16550</name>
</gene>